<sequence>MSQDKIKGFIQYLKPSKDIQNQFFSKKKDQQSFQCYVLKNDAKVTPYRNPKCLTLECIYSQEDLVQKFTTDAEYNGNFKFTCQYCNAPIYLNAFQLDSNLQKIIDDSYQKNQSIKKITIYKNGKWDPVFDQSKNHLSMVDIPEEENEDSILPKIEDYSNQDLNSLMEKYKNDWPADFSETAFKALDMEVHFRDLYQIVFKNEVTIDSMRFLMAYMQNVNLKDKYKWKIFYIGVNMQNFDDSANTGNYQFIQGFENTLGTNYTEKWEYITIFFLYQGVWTLLIYKIKDKTVTALNYHDLDTTMAISKFLFSKILNIQPEINFLPAFEISNQNESQFSANLIYLFYYNLLVEKDFSSLKDLNKEGIETFKQETSTLKWLLLKCTERYIEKNNIQFHKKPSSIKQPSIQKTPSISQQQTLKAQSFQRQPTPKLQPIIEKEPSQEQLISNFVQSRESIRTPSQKNYNPSLNYITYQKPSPQVIQKNPTPYIPPSQNFKEEDNQVVQLSRDDLVNLLEKVRQNVLYEVNNPQKDLAKQYVEDINKFNVVLDKLDYMQPSTLKNQSILLSGQEMYNILDKFRNDLYRKIGQDRKYGINYIDPMIEKEEAEKNQQAFQQLLWYYYQYNPQMYKQLIDEYNHRFHNQLLEKMGLSEKFSLKKMQQQIIEDQLRNQQQHISQPQFNLNLDKNPQNYGSLNKSSDRLYNSLLNKNNSNDYVLQNSLNKKNSILLSGQNSQNINNNNINMSKESLNKQSSILFNNSYQKNNNFNHSSSFQKPPGYFNKQ</sequence>
<proteinExistence type="predicted"/>
<dbReference type="InterPro" id="IPR013083">
    <property type="entry name" value="Znf_RING/FYVE/PHD"/>
</dbReference>
<dbReference type="AlphaFoldDB" id="Q22G27"/>
<reference evidence="2" key="1">
    <citation type="journal article" date="2006" name="PLoS Biol.">
        <title>Macronuclear genome sequence of the ciliate Tetrahymena thermophila, a model eukaryote.</title>
        <authorList>
            <person name="Eisen J.A."/>
            <person name="Coyne R.S."/>
            <person name="Wu M."/>
            <person name="Wu D."/>
            <person name="Thiagarajan M."/>
            <person name="Wortman J.R."/>
            <person name="Badger J.H."/>
            <person name="Ren Q."/>
            <person name="Amedeo P."/>
            <person name="Jones K.M."/>
            <person name="Tallon L.J."/>
            <person name="Delcher A.L."/>
            <person name="Salzberg S.L."/>
            <person name="Silva J.C."/>
            <person name="Haas B.J."/>
            <person name="Majoros W.H."/>
            <person name="Farzad M."/>
            <person name="Carlton J.M."/>
            <person name="Smith R.K. Jr."/>
            <person name="Garg J."/>
            <person name="Pearlman R.E."/>
            <person name="Karrer K.M."/>
            <person name="Sun L."/>
            <person name="Manning G."/>
            <person name="Elde N.C."/>
            <person name="Turkewitz A.P."/>
            <person name="Asai D.J."/>
            <person name="Wilkes D.E."/>
            <person name="Wang Y."/>
            <person name="Cai H."/>
            <person name="Collins K."/>
            <person name="Stewart B.A."/>
            <person name="Lee S.R."/>
            <person name="Wilamowska K."/>
            <person name="Weinberg Z."/>
            <person name="Ruzzo W.L."/>
            <person name="Wloga D."/>
            <person name="Gaertig J."/>
            <person name="Frankel J."/>
            <person name="Tsao C.-C."/>
            <person name="Gorovsky M.A."/>
            <person name="Keeling P.J."/>
            <person name="Waller R.F."/>
            <person name="Patron N.J."/>
            <person name="Cherry J.M."/>
            <person name="Stover N.A."/>
            <person name="Krieger C.J."/>
            <person name="del Toro C."/>
            <person name="Ryder H.F."/>
            <person name="Williamson S.C."/>
            <person name="Barbeau R.A."/>
            <person name="Hamilton E.P."/>
            <person name="Orias E."/>
        </authorList>
    </citation>
    <scope>NUCLEOTIDE SEQUENCE [LARGE SCALE GENOMIC DNA]</scope>
    <source>
        <strain evidence="2">SB210</strain>
    </source>
</reference>
<dbReference type="RefSeq" id="XP_001031862.2">
    <property type="nucleotide sequence ID" value="XM_001031862.2"/>
</dbReference>
<organism evidence="1 2">
    <name type="scientific">Tetrahymena thermophila (strain SB210)</name>
    <dbReference type="NCBI Taxonomy" id="312017"/>
    <lineage>
        <taxon>Eukaryota</taxon>
        <taxon>Sar</taxon>
        <taxon>Alveolata</taxon>
        <taxon>Ciliophora</taxon>
        <taxon>Intramacronucleata</taxon>
        <taxon>Oligohymenophorea</taxon>
        <taxon>Hymenostomatida</taxon>
        <taxon>Tetrahymenina</taxon>
        <taxon>Tetrahymenidae</taxon>
        <taxon>Tetrahymena</taxon>
    </lineage>
</organism>
<evidence type="ECO:0000313" key="2">
    <source>
        <dbReference type="Proteomes" id="UP000009168"/>
    </source>
</evidence>
<dbReference type="HOGENOM" id="CLU_363521_0_0_1"/>
<keyword evidence="2" id="KW-1185">Reference proteome</keyword>
<gene>
    <name evidence="1" type="ORF">TTHERM_00721300</name>
</gene>
<dbReference type="InParanoid" id="Q22G27"/>
<dbReference type="KEGG" id="tet:TTHERM_00721300"/>
<dbReference type="Proteomes" id="UP000009168">
    <property type="component" value="Unassembled WGS sequence"/>
</dbReference>
<protein>
    <submittedName>
        <fullName evidence="1">Uncharacterized protein</fullName>
    </submittedName>
</protein>
<name>Q22G27_TETTS</name>
<dbReference type="GeneID" id="7841062"/>
<evidence type="ECO:0000313" key="1">
    <source>
        <dbReference type="EMBL" id="EAR84199.2"/>
    </source>
</evidence>
<accession>Q22G27</accession>
<dbReference type="EMBL" id="GG662576">
    <property type="protein sequence ID" value="EAR84199.2"/>
    <property type="molecule type" value="Genomic_DNA"/>
</dbReference>
<dbReference type="Gene3D" id="3.30.40.10">
    <property type="entry name" value="Zinc/RING finger domain, C3HC4 (zinc finger)"/>
    <property type="match status" value="1"/>
</dbReference>